<dbReference type="GO" id="GO:0019706">
    <property type="term" value="F:protein-cysteine S-palmitoyltransferase activity"/>
    <property type="evidence" value="ECO:0007669"/>
    <property type="project" value="UniProtKB-EC"/>
</dbReference>
<evidence type="ECO:0000256" key="4">
    <source>
        <dbReference type="ARBA" id="ARBA00022989"/>
    </source>
</evidence>
<dbReference type="GO" id="GO:0016020">
    <property type="term" value="C:membrane"/>
    <property type="evidence" value="ECO:0007669"/>
    <property type="project" value="UniProtKB-SubCell"/>
</dbReference>
<keyword evidence="2 7" id="KW-0808">Transferase</keyword>
<comment type="subcellular location">
    <subcellularLocation>
        <location evidence="1">Membrane</location>
        <topology evidence="1">Multi-pass membrane protein</topology>
    </subcellularLocation>
</comment>
<dbReference type="Proteomes" id="UP001431783">
    <property type="component" value="Unassembled WGS sequence"/>
</dbReference>
<evidence type="ECO:0000256" key="1">
    <source>
        <dbReference type="ARBA" id="ARBA00004141"/>
    </source>
</evidence>
<feature type="transmembrane region" description="Helical" evidence="7">
    <location>
        <begin position="158"/>
        <end position="174"/>
    </location>
</feature>
<reference evidence="9 10" key="1">
    <citation type="submission" date="2023-03" db="EMBL/GenBank/DDBJ databases">
        <title>Genome insight into feeding habits of ladybird beetles.</title>
        <authorList>
            <person name="Li H.-S."/>
            <person name="Huang Y.-H."/>
            <person name="Pang H."/>
        </authorList>
    </citation>
    <scope>NUCLEOTIDE SEQUENCE [LARGE SCALE GENOMIC DNA]</scope>
    <source>
        <strain evidence="9">SYSU_2023b</strain>
        <tissue evidence="9">Whole body</tissue>
    </source>
</reference>
<feature type="transmembrane region" description="Helical" evidence="7">
    <location>
        <begin position="96"/>
        <end position="114"/>
    </location>
</feature>
<comment type="catalytic activity">
    <reaction evidence="7">
        <text>L-cysteinyl-[protein] + hexadecanoyl-CoA = S-hexadecanoyl-L-cysteinyl-[protein] + CoA</text>
        <dbReference type="Rhea" id="RHEA:36683"/>
        <dbReference type="Rhea" id="RHEA-COMP:10131"/>
        <dbReference type="Rhea" id="RHEA-COMP:11032"/>
        <dbReference type="ChEBI" id="CHEBI:29950"/>
        <dbReference type="ChEBI" id="CHEBI:57287"/>
        <dbReference type="ChEBI" id="CHEBI:57379"/>
        <dbReference type="ChEBI" id="CHEBI:74151"/>
        <dbReference type="EC" id="2.3.1.225"/>
    </reaction>
</comment>
<comment type="caution">
    <text evidence="9">The sequence shown here is derived from an EMBL/GenBank/DDBJ whole genome shotgun (WGS) entry which is preliminary data.</text>
</comment>
<feature type="transmembrane region" description="Helical" evidence="7">
    <location>
        <begin position="126"/>
        <end position="146"/>
    </location>
</feature>
<feature type="transmembrane region" description="Helical" evidence="7">
    <location>
        <begin position="228"/>
        <end position="245"/>
    </location>
</feature>
<keyword evidence="3 7" id="KW-0812">Transmembrane</keyword>
<sequence>MSDDDGESLCCCEYYDKDKNRSHLLATCCFCEDFDEGFESLITGKGFPQHRRQKFMATVQDRLRLPWRGGAKTVSIEAVIPIIVLPTIFIVAAQSLWWTVFSFSTVTVFLLYIFKFLIKVTPKTKFFFVWSVTSIILLYIIFEFIVIPFLEILFEENIALSLLIGGFLFCLYTLKVRANQYHKFQADSENLLHPGTRFHNCSICQTTVPDKDHHCVWYDCCISRQNQCLFIMSLVFAFAALLYSSNLTLTSVCHPFELYETILLPDDCSEVYQAFELGISFVSAIYSMILAVIVLILLLQQILLVSIGLTRKEWNKLPFSSKCLLGVTSRKSHNRGFIRNWSRIICWTAPNYSIVSHT</sequence>
<comment type="domain">
    <text evidence="7">The DHHC domain is required for palmitoyltransferase activity.</text>
</comment>
<dbReference type="EMBL" id="JARQZJ010000063">
    <property type="protein sequence ID" value="KAK9880034.1"/>
    <property type="molecule type" value="Genomic_DNA"/>
</dbReference>
<dbReference type="Pfam" id="PF01529">
    <property type="entry name" value="DHHC"/>
    <property type="match status" value="1"/>
</dbReference>
<proteinExistence type="inferred from homology"/>
<accession>A0AAW1UKW1</accession>
<evidence type="ECO:0000313" key="10">
    <source>
        <dbReference type="Proteomes" id="UP001431783"/>
    </source>
</evidence>
<dbReference type="InterPro" id="IPR001594">
    <property type="entry name" value="Palmitoyltrfase_DHHC"/>
</dbReference>
<dbReference type="InterPro" id="IPR039859">
    <property type="entry name" value="PFA4/ZDH16/20/ERF2-like"/>
</dbReference>
<comment type="similarity">
    <text evidence="7">Belongs to the DHHC palmitoyltransferase family.</text>
</comment>
<dbReference type="PANTHER" id="PTHR12246">
    <property type="entry name" value="PALMITOYLTRANSFERASE ZDHHC16"/>
    <property type="match status" value="1"/>
</dbReference>
<keyword evidence="6 7" id="KW-0012">Acyltransferase</keyword>
<gene>
    <name evidence="9" type="ORF">WA026_008550</name>
</gene>
<evidence type="ECO:0000313" key="9">
    <source>
        <dbReference type="EMBL" id="KAK9880034.1"/>
    </source>
</evidence>
<feature type="transmembrane region" description="Helical" evidence="7">
    <location>
        <begin position="70"/>
        <end position="90"/>
    </location>
</feature>
<evidence type="ECO:0000256" key="7">
    <source>
        <dbReference type="RuleBase" id="RU079119"/>
    </source>
</evidence>
<keyword evidence="10" id="KW-1185">Reference proteome</keyword>
<organism evidence="9 10">
    <name type="scientific">Henosepilachna vigintioctopunctata</name>
    <dbReference type="NCBI Taxonomy" id="420089"/>
    <lineage>
        <taxon>Eukaryota</taxon>
        <taxon>Metazoa</taxon>
        <taxon>Ecdysozoa</taxon>
        <taxon>Arthropoda</taxon>
        <taxon>Hexapoda</taxon>
        <taxon>Insecta</taxon>
        <taxon>Pterygota</taxon>
        <taxon>Neoptera</taxon>
        <taxon>Endopterygota</taxon>
        <taxon>Coleoptera</taxon>
        <taxon>Polyphaga</taxon>
        <taxon>Cucujiformia</taxon>
        <taxon>Coccinelloidea</taxon>
        <taxon>Coccinellidae</taxon>
        <taxon>Epilachninae</taxon>
        <taxon>Epilachnini</taxon>
        <taxon>Henosepilachna</taxon>
    </lineage>
</organism>
<dbReference type="EC" id="2.3.1.225" evidence="7"/>
<name>A0AAW1UKW1_9CUCU</name>
<keyword evidence="4 7" id="KW-1133">Transmembrane helix</keyword>
<dbReference type="AlphaFoldDB" id="A0AAW1UKW1"/>
<evidence type="ECO:0000256" key="5">
    <source>
        <dbReference type="ARBA" id="ARBA00023136"/>
    </source>
</evidence>
<protein>
    <recommendedName>
        <fullName evidence="7">Palmitoyltransferase</fullName>
        <ecNumber evidence="7">2.3.1.225</ecNumber>
    </recommendedName>
</protein>
<evidence type="ECO:0000256" key="3">
    <source>
        <dbReference type="ARBA" id="ARBA00022692"/>
    </source>
</evidence>
<dbReference type="PROSITE" id="PS50216">
    <property type="entry name" value="DHHC"/>
    <property type="match status" value="1"/>
</dbReference>
<evidence type="ECO:0000256" key="2">
    <source>
        <dbReference type="ARBA" id="ARBA00022679"/>
    </source>
</evidence>
<evidence type="ECO:0000259" key="8">
    <source>
        <dbReference type="Pfam" id="PF01529"/>
    </source>
</evidence>
<keyword evidence="5 7" id="KW-0472">Membrane</keyword>
<evidence type="ECO:0000256" key="6">
    <source>
        <dbReference type="ARBA" id="ARBA00023315"/>
    </source>
</evidence>
<feature type="transmembrane region" description="Helical" evidence="7">
    <location>
        <begin position="285"/>
        <end position="309"/>
    </location>
</feature>
<feature type="domain" description="Palmitoyltransferase DHHC" evidence="8">
    <location>
        <begin position="196"/>
        <end position="315"/>
    </location>
</feature>